<dbReference type="STRING" id="1156395.DBT_1268"/>
<feature type="transmembrane region" description="Helical" evidence="7">
    <location>
        <begin position="774"/>
        <end position="794"/>
    </location>
</feature>
<evidence type="ECO:0000259" key="10">
    <source>
        <dbReference type="Pfam" id="PF23357"/>
    </source>
</evidence>
<feature type="transmembrane region" description="Helical" evidence="7">
    <location>
        <begin position="93"/>
        <end position="122"/>
    </location>
</feature>
<evidence type="ECO:0000256" key="3">
    <source>
        <dbReference type="ARBA" id="ARBA00022692"/>
    </source>
</evidence>
<feature type="transmembrane region" description="Helical" evidence="7">
    <location>
        <begin position="247"/>
        <end position="266"/>
    </location>
</feature>
<feature type="transmembrane region" description="Helical" evidence="7">
    <location>
        <begin position="219"/>
        <end position="240"/>
    </location>
</feature>
<evidence type="ECO:0000259" key="8">
    <source>
        <dbReference type="Pfam" id="PF09822"/>
    </source>
</evidence>
<feature type="transmembrane region" description="Helical" evidence="7">
    <location>
        <begin position="20"/>
        <end position="45"/>
    </location>
</feature>
<evidence type="ECO:0000256" key="5">
    <source>
        <dbReference type="ARBA" id="ARBA00023136"/>
    </source>
</evidence>
<organism evidence="11 12">
    <name type="scientific">Dissulfuribacter thermophilus</name>
    <dbReference type="NCBI Taxonomy" id="1156395"/>
    <lineage>
        <taxon>Bacteria</taxon>
        <taxon>Pseudomonadati</taxon>
        <taxon>Thermodesulfobacteriota</taxon>
        <taxon>Dissulfuribacteria</taxon>
        <taxon>Dissulfuribacterales</taxon>
        <taxon>Dissulfuribacteraceae</taxon>
        <taxon>Dissulfuribacter</taxon>
    </lineage>
</organism>
<evidence type="ECO:0000313" key="12">
    <source>
        <dbReference type="Proteomes" id="UP000093080"/>
    </source>
</evidence>
<feature type="domain" description="ABC-2 type transporter transmembrane" evidence="9">
    <location>
        <begin position="52"/>
        <end position="182"/>
    </location>
</feature>
<keyword evidence="12" id="KW-1185">Reference proteome</keyword>
<keyword evidence="4 7" id="KW-1133">Transmembrane helix</keyword>
<evidence type="ECO:0000256" key="7">
    <source>
        <dbReference type="SAM" id="Phobius"/>
    </source>
</evidence>
<name>A0A1B9F5B6_9BACT</name>
<dbReference type="InterPro" id="IPR055396">
    <property type="entry name" value="DUF7088"/>
</dbReference>
<dbReference type="InterPro" id="IPR019196">
    <property type="entry name" value="ABC_transp_unknown"/>
</dbReference>
<dbReference type="Pfam" id="PF09822">
    <property type="entry name" value="ABC_transp_aux"/>
    <property type="match status" value="1"/>
</dbReference>
<dbReference type="GO" id="GO:0140359">
    <property type="term" value="F:ABC-type transporter activity"/>
    <property type="evidence" value="ECO:0007669"/>
    <property type="project" value="InterPro"/>
</dbReference>
<dbReference type="EMBL" id="MAGO01000006">
    <property type="protein sequence ID" value="OCC15148.1"/>
    <property type="molecule type" value="Genomic_DNA"/>
</dbReference>
<keyword evidence="3 7" id="KW-0812">Transmembrane</keyword>
<protein>
    <submittedName>
        <fullName evidence="11">Gliding motility protein GldF</fullName>
    </submittedName>
</protein>
<feature type="domain" description="ABC-type uncharacterised transport system" evidence="8">
    <location>
        <begin position="419"/>
        <end position="729"/>
    </location>
</feature>
<dbReference type="OrthoDB" id="9794512at2"/>
<dbReference type="PATRIC" id="fig|1156395.6.peg.1281"/>
<sequence>MSQWLNVAKRELRSYFNSPIAYCFIVVFLLVTCGLFMTTFFLSGVATMRPFFSSLPLILIVFVPAITMRLWAEERKNGTLSLLFSLPTNSISLVLGKFLASFAFGILALLSTLVIPIMLIVLGDPDPGPIFGGYLGSILLLAFLLSLGMAVSAFFKDQIVAFIISLVVGFSCFLAGLEFISAFIDGWIPGLGTFLRETIGISSHFNSFSKGIIDIGDCLYFIVFSVIFLLINVFTLEGYLRMRTTKGFAFGCILLIGIGIFLNGIFRDMHLGRMDLTEDKIFTVSPATKRVFERLKVPIRVTYYVSPKDKLPTPMKDMPRDVGDILEELKRLSPKFSYKIVNPEDIPDEIEDIHKKGILPFSAQTIEHDALNIKRIYSAISVAYLDKKEEIIPQVVPDSLGSLEYDLVSRIYRLTLTSKPKIVLITPNSSMDPKLAEMLRQAGRPPQEMDRFQRIVEILESQGYEVVKQKITKDTPIPDDARLVMIIAPEKMSDRARFEIYRFLRSGKPVFIAGQSYTYSYSEGPNGPELHAQKSLQETNDLISPFGLKIGEKMFFDTRHVTLHVTSQRQIGMFTALVQTPVNYPVQIQVLPDQMNKDLSITNSIAGLLYLWGSPVSVDDDLLKKYGVTKTVLFESSPGAWERDFHFGPLTQRDLSPPNTRQLKSYPLAVLLEGKFPDPFEGKKVPKWASDKTDNETETEKDPNRNQQVTSKPSRLLVVGCSEMFSDTAIMAMGNPVFLLNSVDALSLGEELIHIRNKTQVQRFIRPVSTKEKLMWRLFTVFFMPVLWILYGIFRAISRKKNRLLCEGR</sequence>
<feature type="transmembrane region" description="Helical" evidence="7">
    <location>
        <begin position="134"/>
        <end position="155"/>
    </location>
</feature>
<feature type="compositionally biased region" description="Basic and acidic residues" evidence="6">
    <location>
        <begin position="682"/>
        <end position="704"/>
    </location>
</feature>
<comment type="caution">
    <text evidence="11">The sequence shown here is derived from an EMBL/GenBank/DDBJ whole genome shotgun (WGS) entry which is preliminary data.</text>
</comment>
<dbReference type="Pfam" id="PF23357">
    <property type="entry name" value="DUF7088"/>
    <property type="match status" value="1"/>
</dbReference>
<evidence type="ECO:0000256" key="1">
    <source>
        <dbReference type="ARBA" id="ARBA00004651"/>
    </source>
</evidence>
<dbReference type="GO" id="GO:0005886">
    <property type="term" value="C:plasma membrane"/>
    <property type="evidence" value="ECO:0007669"/>
    <property type="project" value="UniProtKB-SubCell"/>
</dbReference>
<evidence type="ECO:0000256" key="2">
    <source>
        <dbReference type="ARBA" id="ARBA00022475"/>
    </source>
</evidence>
<keyword evidence="2" id="KW-1003">Cell membrane</keyword>
<dbReference type="Proteomes" id="UP000093080">
    <property type="component" value="Unassembled WGS sequence"/>
</dbReference>
<comment type="subcellular location">
    <subcellularLocation>
        <location evidence="1">Cell membrane</location>
        <topology evidence="1">Multi-pass membrane protein</topology>
    </subcellularLocation>
</comment>
<feature type="transmembrane region" description="Helical" evidence="7">
    <location>
        <begin position="162"/>
        <end position="184"/>
    </location>
</feature>
<evidence type="ECO:0000259" key="9">
    <source>
        <dbReference type="Pfam" id="PF12698"/>
    </source>
</evidence>
<dbReference type="InterPro" id="IPR013525">
    <property type="entry name" value="ABC2_TM"/>
</dbReference>
<dbReference type="InterPro" id="IPR051449">
    <property type="entry name" value="ABC-2_transporter_component"/>
</dbReference>
<dbReference type="Pfam" id="PF12698">
    <property type="entry name" value="ABC2_membrane_3"/>
    <property type="match status" value="1"/>
</dbReference>
<proteinExistence type="predicted"/>
<feature type="domain" description="DUF7088" evidence="10">
    <location>
        <begin position="278"/>
        <end position="381"/>
    </location>
</feature>
<dbReference type="AlphaFoldDB" id="A0A1B9F5B6"/>
<dbReference type="RefSeq" id="WP_067617802.1">
    <property type="nucleotide sequence ID" value="NZ_MAGO01000006.1"/>
</dbReference>
<accession>A0A1B9F5B6</accession>
<feature type="transmembrane region" description="Helical" evidence="7">
    <location>
        <begin position="51"/>
        <end position="72"/>
    </location>
</feature>
<evidence type="ECO:0000256" key="4">
    <source>
        <dbReference type="ARBA" id="ARBA00022989"/>
    </source>
</evidence>
<evidence type="ECO:0000313" key="11">
    <source>
        <dbReference type="EMBL" id="OCC15148.1"/>
    </source>
</evidence>
<gene>
    <name evidence="11" type="ORF">DBT_1268</name>
</gene>
<feature type="region of interest" description="Disordered" evidence="6">
    <location>
        <begin position="682"/>
        <end position="711"/>
    </location>
</feature>
<dbReference type="PANTHER" id="PTHR30294:SF29">
    <property type="entry name" value="MULTIDRUG ABC TRANSPORTER PERMEASE YBHS-RELATED"/>
    <property type="match status" value="1"/>
</dbReference>
<keyword evidence="5 7" id="KW-0472">Membrane</keyword>
<evidence type="ECO:0000256" key="6">
    <source>
        <dbReference type="SAM" id="MobiDB-lite"/>
    </source>
</evidence>
<dbReference type="PANTHER" id="PTHR30294">
    <property type="entry name" value="MEMBRANE COMPONENT OF ABC TRANSPORTER YHHJ-RELATED"/>
    <property type="match status" value="1"/>
</dbReference>
<reference evidence="11 12" key="1">
    <citation type="submission" date="2016-06" db="EMBL/GenBank/DDBJ databases">
        <title>Respiratory ammonification of nitrate coupled to the oxidation of elemental sulfur in deep-sea autotrophic thermophilic bacteria.</title>
        <authorList>
            <person name="Slobodkina G.B."/>
            <person name="Mardanov A.V."/>
            <person name="Ravin N.V."/>
            <person name="Frolova A.A."/>
            <person name="Viryasiv M.B."/>
            <person name="Chernyh N.A."/>
            <person name="Bonch-Osmolovskaya E.A."/>
            <person name="Slobodkin A.I."/>
        </authorList>
    </citation>
    <scope>NUCLEOTIDE SEQUENCE [LARGE SCALE GENOMIC DNA]</scope>
    <source>
        <strain evidence="11 12">S69</strain>
    </source>
</reference>